<dbReference type="Proteomes" id="UP000473525">
    <property type="component" value="Unassembled WGS sequence"/>
</dbReference>
<protein>
    <recommendedName>
        <fullName evidence="3">Pyridoxamine 5'-phosphate oxidase family protein</fullName>
    </recommendedName>
</protein>
<accession>A0A6L6XWB9</accession>
<dbReference type="Gene3D" id="2.30.110.10">
    <property type="entry name" value="Electron Transport, Fmn-binding Protein, Chain A"/>
    <property type="match status" value="1"/>
</dbReference>
<dbReference type="SUPFAM" id="SSF50475">
    <property type="entry name" value="FMN-binding split barrel"/>
    <property type="match status" value="1"/>
</dbReference>
<keyword evidence="2" id="KW-1185">Reference proteome</keyword>
<name>A0A6L6XWB9_9ACTN</name>
<dbReference type="InterPro" id="IPR024747">
    <property type="entry name" value="Pyridox_Oxase-rel"/>
</dbReference>
<evidence type="ECO:0008006" key="3">
    <source>
        <dbReference type="Google" id="ProtNLM"/>
    </source>
</evidence>
<gene>
    <name evidence="1" type="ORF">GON03_17595</name>
</gene>
<dbReference type="AlphaFoldDB" id="A0A6L6XWB9"/>
<evidence type="ECO:0000313" key="1">
    <source>
        <dbReference type="EMBL" id="MVQ51003.1"/>
    </source>
</evidence>
<organism evidence="1 2">
    <name type="scientific">Nocardioides agri</name>
    <dbReference type="NCBI Taxonomy" id="2682843"/>
    <lineage>
        <taxon>Bacteria</taxon>
        <taxon>Bacillati</taxon>
        <taxon>Actinomycetota</taxon>
        <taxon>Actinomycetes</taxon>
        <taxon>Propionibacteriales</taxon>
        <taxon>Nocardioidaceae</taxon>
        <taxon>Nocardioides</taxon>
    </lineage>
</organism>
<dbReference type="Pfam" id="PF12900">
    <property type="entry name" value="Pyridox_ox_2"/>
    <property type="match status" value="1"/>
</dbReference>
<dbReference type="InterPro" id="IPR012349">
    <property type="entry name" value="Split_barrel_FMN-bd"/>
</dbReference>
<comment type="caution">
    <text evidence="1">The sequence shown here is derived from an EMBL/GenBank/DDBJ whole genome shotgun (WGS) entry which is preliminary data.</text>
</comment>
<sequence length="156" mass="17362">MLLAGIRARDDDRPTRRLRGMDVGDGGGALAELREDECWNLLRERTVGRVGWQGGNGPTIVPVNYVIDERAVIIRTAPFTDLGREGSVRELAFEVDDIDPVARSGWSVLVRGRRRLDPEAYGKTPRPEVWVGGSNWLVLRIEVRTISGRRLTSGAQ</sequence>
<proteinExistence type="predicted"/>
<evidence type="ECO:0000313" key="2">
    <source>
        <dbReference type="Proteomes" id="UP000473525"/>
    </source>
</evidence>
<reference evidence="1 2" key="1">
    <citation type="submission" date="2019-12" db="EMBL/GenBank/DDBJ databases">
        <authorList>
            <person name="Huq M.A."/>
        </authorList>
    </citation>
    <scope>NUCLEOTIDE SEQUENCE [LARGE SCALE GENOMIC DNA]</scope>
    <source>
        <strain evidence="1 2">MAH-18</strain>
    </source>
</reference>
<dbReference type="EMBL" id="WSEK01000004">
    <property type="protein sequence ID" value="MVQ51003.1"/>
    <property type="molecule type" value="Genomic_DNA"/>
</dbReference>